<dbReference type="AlphaFoldDB" id="A0A101URM7"/>
<accession>A0A101URM7</accession>
<dbReference type="STRING" id="909626.AQJ91_40570"/>
<gene>
    <name evidence="1" type="ORF">AQJ91_40570</name>
</gene>
<sequence>MSDAVLDEVRGRRIRSRGHWLIDFASCNYLGFDWDPEIAASIDPAYGAGARIRAGRGCWAVRACIP</sequence>
<dbReference type="RefSeq" id="WP_067032636.1">
    <property type="nucleotide sequence ID" value="NZ_KQ949114.1"/>
</dbReference>
<dbReference type="EMBL" id="LMXB01000109">
    <property type="protein sequence ID" value="KUO15608.1"/>
    <property type="molecule type" value="Genomic_DNA"/>
</dbReference>
<reference evidence="1 2" key="1">
    <citation type="submission" date="2015-10" db="EMBL/GenBank/DDBJ databases">
        <title>Draft genome sequence of Streptomyces sp. RV15, isolated from a marine sponge.</title>
        <authorList>
            <person name="Ruckert C."/>
            <person name="Abdelmohsen U.R."/>
            <person name="Winkler A."/>
            <person name="Hentschel U."/>
            <person name="Kalinowski J."/>
            <person name="Kampfer P."/>
            <person name="Glaeser S."/>
        </authorList>
    </citation>
    <scope>NUCLEOTIDE SEQUENCE [LARGE SCALE GENOMIC DNA]</scope>
    <source>
        <strain evidence="1 2">RV15</strain>
    </source>
</reference>
<evidence type="ECO:0000313" key="1">
    <source>
        <dbReference type="EMBL" id="KUO15608.1"/>
    </source>
</evidence>
<dbReference type="Proteomes" id="UP000053260">
    <property type="component" value="Unassembled WGS sequence"/>
</dbReference>
<protein>
    <submittedName>
        <fullName evidence="1">Uncharacterized protein</fullName>
    </submittedName>
</protein>
<evidence type="ECO:0000313" key="2">
    <source>
        <dbReference type="Proteomes" id="UP000053260"/>
    </source>
</evidence>
<organism evidence="1 2">
    <name type="scientific">Streptomyces dysideae</name>
    <dbReference type="NCBI Taxonomy" id="909626"/>
    <lineage>
        <taxon>Bacteria</taxon>
        <taxon>Bacillati</taxon>
        <taxon>Actinomycetota</taxon>
        <taxon>Actinomycetes</taxon>
        <taxon>Kitasatosporales</taxon>
        <taxon>Streptomycetaceae</taxon>
        <taxon>Streptomyces</taxon>
    </lineage>
</organism>
<proteinExistence type="predicted"/>
<keyword evidence="2" id="KW-1185">Reference proteome</keyword>
<name>A0A101URM7_9ACTN</name>
<comment type="caution">
    <text evidence="1">The sequence shown here is derived from an EMBL/GenBank/DDBJ whole genome shotgun (WGS) entry which is preliminary data.</text>
</comment>